<reference evidence="3" key="1">
    <citation type="journal article" date="2019" name="Int. J. Syst. Evol. Microbiol.">
        <title>The Global Catalogue of Microorganisms (GCM) 10K type strain sequencing project: providing services to taxonomists for standard genome sequencing and annotation.</title>
        <authorList>
            <consortium name="The Broad Institute Genomics Platform"/>
            <consortium name="The Broad Institute Genome Sequencing Center for Infectious Disease"/>
            <person name="Wu L."/>
            <person name="Ma J."/>
        </authorList>
    </citation>
    <scope>NUCLEOTIDE SEQUENCE [LARGE SCALE GENOMIC DNA]</scope>
    <source>
        <strain evidence="3">CGMCC 1.15353</strain>
    </source>
</reference>
<keyword evidence="1" id="KW-0812">Transmembrane</keyword>
<proteinExistence type="predicted"/>
<comment type="caution">
    <text evidence="2">The sequence shown here is derived from an EMBL/GenBank/DDBJ whole genome shotgun (WGS) entry which is preliminary data.</text>
</comment>
<keyword evidence="1" id="KW-0472">Membrane</keyword>
<dbReference type="Proteomes" id="UP000642571">
    <property type="component" value="Unassembled WGS sequence"/>
</dbReference>
<name>A0ABQ1QFB4_9BACI</name>
<feature type="transmembrane region" description="Helical" evidence="1">
    <location>
        <begin position="6"/>
        <end position="24"/>
    </location>
</feature>
<keyword evidence="1" id="KW-1133">Transmembrane helix</keyword>
<accession>A0ABQ1QFB4</accession>
<dbReference type="EMBL" id="BMIN01000021">
    <property type="protein sequence ID" value="GGD25511.1"/>
    <property type="molecule type" value="Genomic_DNA"/>
</dbReference>
<evidence type="ECO:0000256" key="1">
    <source>
        <dbReference type="SAM" id="Phobius"/>
    </source>
</evidence>
<sequence length="39" mass="4256">METMLILAFSLAAGGASIALFAFSKVEKLEKRIKELEAK</sequence>
<organism evidence="2 3">
    <name type="scientific">Pontibacillus salipaludis</name>
    <dbReference type="NCBI Taxonomy" id="1697394"/>
    <lineage>
        <taxon>Bacteria</taxon>
        <taxon>Bacillati</taxon>
        <taxon>Bacillota</taxon>
        <taxon>Bacilli</taxon>
        <taxon>Bacillales</taxon>
        <taxon>Bacillaceae</taxon>
        <taxon>Pontibacillus</taxon>
    </lineage>
</organism>
<evidence type="ECO:0000313" key="2">
    <source>
        <dbReference type="EMBL" id="GGD25511.1"/>
    </source>
</evidence>
<evidence type="ECO:0000313" key="3">
    <source>
        <dbReference type="Proteomes" id="UP000642571"/>
    </source>
</evidence>
<gene>
    <name evidence="2" type="ORF">GCM10011389_36430</name>
</gene>
<protein>
    <submittedName>
        <fullName evidence="2">Uncharacterized protein</fullName>
    </submittedName>
</protein>
<keyword evidence="3" id="KW-1185">Reference proteome</keyword>